<dbReference type="RefSeq" id="WP_105472509.1">
    <property type="nucleotide sequence ID" value="NZ_PVEO01000001.1"/>
</dbReference>
<dbReference type="InterPro" id="IPR003476">
    <property type="entry name" value="Glyco_hydro_42"/>
</dbReference>
<dbReference type="Proteomes" id="UP000251545">
    <property type="component" value="Unassembled WGS sequence"/>
</dbReference>
<organism evidence="3 4">
    <name type="scientific">Jejuia pallidilutea</name>
    <dbReference type="NCBI Taxonomy" id="504487"/>
    <lineage>
        <taxon>Bacteria</taxon>
        <taxon>Pseudomonadati</taxon>
        <taxon>Bacteroidota</taxon>
        <taxon>Flavobacteriia</taxon>
        <taxon>Flavobacteriales</taxon>
        <taxon>Flavobacteriaceae</taxon>
        <taxon>Jejuia</taxon>
    </lineage>
</organism>
<dbReference type="InterPro" id="IPR013738">
    <property type="entry name" value="Beta_galactosidase_Trimer"/>
</dbReference>
<keyword evidence="1" id="KW-0732">Signal</keyword>
<accession>A0A362XE27</accession>
<dbReference type="PANTHER" id="PTHR36447">
    <property type="entry name" value="BETA-GALACTOSIDASE GANA"/>
    <property type="match status" value="1"/>
</dbReference>
<dbReference type="GO" id="GO:0004565">
    <property type="term" value="F:beta-galactosidase activity"/>
    <property type="evidence" value="ECO:0007669"/>
    <property type="project" value="InterPro"/>
</dbReference>
<dbReference type="AlphaFoldDB" id="A0A362XE27"/>
<gene>
    <name evidence="3" type="ORF">CLV33_101424</name>
</gene>
<reference evidence="3 4" key="1">
    <citation type="submission" date="2018-02" db="EMBL/GenBank/DDBJ databases">
        <title>Genomic Encyclopedia of Archaeal and Bacterial Type Strains, Phase II (KMG-II): from individual species to whole genera.</title>
        <authorList>
            <person name="Goeker M."/>
        </authorList>
    </citation>
    <scope>NUCLEOTIDE SEQUENCE [LARGE SCALE GENOMIC DNA]</scope>
    <source>
        <strain evidence="3 4">DSM 21165</strain>
    </source>
</reference>
<sequence>MNKNNLTFLLLLSCFLIILKSEAQENNLHQFGAQVFIEPGQTEQETEEWFRVLKENGMKICRIRMFESYMHKPDGSWDFSLFDRAFKLAEKYEVKVYATFFPLTEKTDIGGWKFPKDQKQLEQFSVYIQKMVSHFGQFKSLYAWVLINEPGGGLKDNDFSRQMRTQWNKDNPQKEYLPNGYPVLADLQDYRFKRYMTSWMLNWIAKEVRKTDKNVALHVNNHAIFSNAQEYDFPYWRTFLTSLGGSAHASWHFGQFSRDEYALAMSANSEIILSGSGDLPWIMTELQGGNNTFSAYNPMCPTEEEITQWLWTVIGTEGVGSIFWSLNARASGIEAGEWALIDFQNKPTDRVFAIKEVSKCIDRNADTFQNIRKAETGVNLLYVRESIWAENVLTEGLPAVDDGRKTEMKDLLGYFQAFSEMGISPNIKAFEEFDFTKSDYAGTTVILANQISIPTRYASLLKNYVENGGTLIIGGLTAFYDENLHNTMLSGFPFKDLYGGEISEFKYLDEPKTFNVFSHKLSGEKWKGLITPEKESTILSKDQDEVLAIRSNYKKGTVIWLPTLLGTYARNQTSKPLSALLMDICDVTKDFRFEGHHSDVLMKTLKKGKQYVTVIINKNKEKQALAIRTGNENLKPKIIFSNKNGILKSDSVEINPEETMVLIWE</sequence>
<dbReference type="InterPro" id="IPR017853">
    <property type="entry name" value="GH"/>
</dbReference>
<dbReference type="PANTHER" id="PTHR36447:SF2">
    <property type="entry name" value="BETA-GALACTOSIDASE YESZ"/>
    <property type="match status" value="1"/>
</dbReference>
<protein>
    <submittedName>
        <fullName evidence="3">Beta-galactosidase</fullName>
    </submittedName>
</protein>
<dbReference type="CDD" id="cd03143">
    <property type="entry name" value="A4_beta-galactosidase_middle_domain"/>
    <property type="match status" value="1"/>
</dbReference>
<dbReference type="Pfam" id="PF08532">
    <property type="entry name" value="Glyco_hydro_42M"/>
    <property type="match status" value="1"/>
</dbReference>
<evidence type="ECO:0000259" key="2">
    <source>
        <dbReference type="Pfam" id="PF08532"/>
    </source>
</evidence>
<evidence type="ECO:0000313" key="4">
    <source>
        <dbReference type="Proteomes" id="UP000251545"/>
    </source>
</evidence>
<dbReference type="GO" id="GO:0005975">
    <property type="term" value="P:carbohydrate metabolic process"/>
    <property type="evidence" value="ECO:0007669"/>
    <property type="project" value="InterPro"/>
</dbReference>
<dbReference type="SUPFAM" id="SSF51445">
    <property type="entry name" value="(Trans)glycosidases"/>
    <property type="match status" value="1"/>
</dbReference>
<dbReference type="Gene3D" id="3.20.20.80">
    <property type="entry name" value="Glycosidases"/>
    <property type="match status" value="1"/>
</dbReference>
<feature type="signal peptide" evidence="1">
    <location>
        <begin position="1"/>
        <end position="23"/>
    </location>
</feature>
<proteinExistence type="predicted"/>
<comment type="caution">
    <text evidence="3">The sequence shown here is derived from an EMBL/GenBank/DDBJ whole genome shotgun (WGS) entry which is preliminary data.</text>
</comment>
<feature type="chain" id="PRO_5016578890" evidence="1">
    <location>
        <begin position="24"/>
        <end position="665"/>
    </location>
</feature>
<dbReference type="EMBL" id="PVEO01000001">
    <property type="protein sequence ID" value="PQV51500.1"/>
    <property type="molecule type" value="Genomic_DNA"/>
</dbReference>
<dbReference type="Gene3D" id="3.40.50.880">
    <property type="match status" value="1"/>
</dbReference>
<dbReference type="InterPro" id="IPR029062">
    <property type="entry name" value="Class_I_gatase-like"/>
</dbReference>
<dbReference type="SUPFAM" id="SSF52317">
    <property type="entry name" value="Class I glutamine amidotransferase-like"/>
    <property type="match status" value="1"/>
</dbReference>
<evidence type="ECO:0000313" key="3">
    <source>
        <dbReference type="EMBL" id="PQV51500.1"/>
    </source>
</evidence>
<name>A0A362XE27_9FLAO</name>
<feature type="domain" description="Beta-galactosidase trimerisation" evidence="2">
    <location>
        <begin position="379"/>
        <end position="565"/>
    </location>
</feature>
<evidence type="ECO:0000256" key="1">
    <source>
        <dbReference type="SAM" id="SignalP"/>
    </source>
</evidence>